<dbReference type="InterPro" id="IPR023415">
    <property type="entry name" value="LDLR_class-A_CS"/>
</dbReference>
<dbReference type="PRINTS" id="PR00261">
    <property type="entry name" value="LDLRECEPTOR"/>
</dbReference>
<dbReference type="Pfam" id="PF00089">
    <property type="entry name" value="Trypsin"/>
    <property type="match status" value="1"/>
</dbReference>
<dbReference type="PANTHER" id="PTHR24256">
    <property type="entry name" value="TRYPTASE-RELATED"/>
    <property type="match status" value="1"/>
</dbReference>
<feature type="disulfide bond" evidence="3">
    <location>
        <begin position="78"/>
        <end position="90"/>
    </location>
</feature>
<dbReference type="GO" id="GO:0006508">
    <property type="term" value="P:proteolysis"/>
    <property type="evidence" value="ECO:0007669"/>
    <property type="project" value="InterPro"/>
</dbReference>
<evidence type="ECO:0000256" key="4">
    <source>
        <dbReference type="SAM" id="MobiDB-lite"/>
    </source>
</evidence>
<evidence type="ECO:0000256" key="2">
    <source>
        <dbReference type="ARBA" id="ARBA00024195"/>
    </source>
</evidence>
<dbReference type="CDD" id="cd00112">
    <property type="entry name" value="LDLa"/>
    <property type="match status" value="2"/>
</dbReference>
<dbReference type="SUPFAM" id="SSF57424">
    <property type="entry name" value="LDL receptor-like module"/>
    <property type="match status" value="2"/>
</dbReference>
<dbReference type="InterPro" id="IPR051487">
    <property type="entry name" value="Ser/Thr_Proteases_Immune/Dev"/>
</dbReference>
<sequence>MKSADTFILVIYSYLVFETVILCDRDIRKRQTEPSCPEESEYACQSGQCIDAATTCDGIQDCSDGSDETQVLCEPTPCPIYGFKCTYGACINIEGRCDGVTQCLDGSDEELCSSSITSESEVNPENISTESTTAEPTTTESTTTESTTTVSTTTPWKTTPWKTTASPTTPWKTTASTTTPWKTTAWKTTSSPTTPWKTTAWKTTAPTTTSSPDTKIKPTESINQSSIQKKTCVIPNIEGTKYFYKDTIQNVPLSSGSIVNNYRIVEEDCEEGYYKTVPYKLMVCSESGQWKSVDSDTLCLKKCTPMVSDVLDIKCSLNGVNVNCSKPSEPGTILTQSCKVENAHNSPREKGLIKADNELHCLKNAKWSGQLLTTCTSRTESTSNRLKEPSVIAPWNVEIYKINNYGRYFRVCGGTLIAPNLVVSAAHCFWKKGLRRKILQNENNVFKTAVGKENSNISSIDNTYTQIIYIGLIYLEDSYDGPSGHYADDISVIVLASNVVVSNGVRPVSIDWSATHFLSNGDLGKMFGLGMNEMIGNGQHKSILKLYTLPYIDRETCQEMYTDGFENYVTKDKFCTGYKLVTGERNLIGFGGSGLIYEYSTGPFLTGIFSVKDLHSRNSIAVFTSIKCHVEWIRNIYEKYVY</sequence>
<dbReference type="PROSITE" id="PS50068">
    <property type="entry name" value="LDLRA_2"/>
    <property type="match status" value="2"/>
</dbReference>
<feature type="disulfide bond" evidence="3">
    <location>
        <begin position="85"/>
        <end position="103"/>
    </location>
</feature>
<dbReference type="PROSITE" id="PS50240">
    <property type="entry name" value="TRYPSIN_DOM"/>
    <property type="match status" value="1"/>
</dbReference>
<dbReference type="InterPro" id="IPR009003">
    <property type="entry name" value="Peptidase_S1_PA"/>
</dbReference>
<accession>A0AAV0X430</accession>
<reference evidence="6 7" key="1">
    <citation type="submission" date="2023-01" db="EMBL/GenBank/DDBJ databases">
        <authorList>
            <person name="Whitehead M."/>
        </authorList>
    </citation>
    <scope>NUCLEOTIDE SEQUENCE [LARGE SCALE GENOMIC DNA]</scope>
</reference>
<feature type="domain" description="Peptidase S1" evidence="5">
    <location>
        <begin position="394"/>
        <end position="638"/>
    </location>
</feature>
<dbReference type="Proteomes" id="UP001160148">
    <property type="component" value="Unassembled WGS sequence"/>
</dbReference>
<dbReference type="SMART" id="SM00020">
    <property type="entry name" value="Tryp_SPc"/>
    <property type="match status" value="1"/>
</dbReference>
<dbReference type="EMBL" id="CARXXK010000003">
    <property type="protein sequence ID" value="CAI6362963.1"/>
    <property type="molecule type" value="Genomic_DNA"/>
</dbReference>
<dbReference type="InterPro" id="IPR043504">
    <property type="entry name" value="Peptidase_S1_PA_chymotrypsin"/>
</dbReference>
<dbReference type="InterPro" id="IPR002172">
    <property type="entry name" value="LDrepeatLR_classA_rpt"/>
</dbReference>
<name>A0AAV0X430_9HEMI</name>
<evidence type="ECO:0000313" key="7">
    <source>
        <dbReference type="Proteomes" id="UP001160148"/>
    </source>
</evidence>
<dbReference type="Pfam" id="PF00057">
    <property type="entry name" value="Ldl_recept_a"/>
    <property type="match status" value="2"/>
</dbReference>
<evidence type="ECO:0000259" key="5">
    <source>
        <dbReference type="PROSITE" id="PS50240"/>
    </source>
</evidence>
<feature type="disulfide bond" evidence="3">
    <location>
        <begin position="97"/>
        <end position="112"/>
    </location>
</feature>
<feature type="region of interest" description="Disordered" evidence="4">
    <location>
        <begin position="114"/>
        <end position="221"/>
    </location>
</feature>
<keyword evidence="1 3" id="KW-1015">Disulfide bond</keyword>
<dbReference type="InterPro" id="IPR001254">
    <property type="entry name" value="Trypsin_dom"/>
</dbReference>
<comment type="caution">
    <text evidence="3">Lacks conserved residue(s) required for the propagation of feature annotation.</text>
</comment>
<evidence type="ECO:0000256" key="3">
    <source>
        <dbReference type="PROSITE-ProRule" id="PRU00124"/>
    </source>
</evidence>
<dbReference type="Gene3D" id="2.40.10.10">
    <property type="entry name" value="Trypsin-like serine proteases"/>
    <property type="match status" value="1"/>
</dbReference>
<dbReference type="PROSITE" id="PS01209">
    <property type="entry name" value="LDLRA_1"/>
    <property type="match status" value="2"/>
</dbReference>
<comment type="similarity">
    <text evidence="2">Belongs to the peptidase S1 family. CLIP subfamily.</text>
</comment>
<gene>
    <name evidence="6" type="ORF">MEUPH1_LOCUS17976</name>
</gene>
<dbReference type="PROSITE" id="PS00134">
    <property type="entry name" value="TRYPSIN_HIS"/>
    <property type="match status" value="1"/>
</dbReference>
<dbReference type="InterPro" id="IPR018114">
    <property type="entry name" value="TRYPSIN_HIS"/>
</dbReference>
<keyword evidence="7" id="KW-1185">Reference proteome</keyword>
<evidence type="ECO:0000313" key="6">
    <source>
        <dbReference type="EMBL" id="CAI6362963.1"/>
    </source>
</evidence>
<dbReference type="AlphaFoldDB" id="A0AAV0X430"/>
<evidence type="ECO:0000256" key="1">
    <source>
        <dbReference type="ARBA" id="ARBA00023157"/>
    </source>
</evidence>
<dbReference type="GO" id="GO:0004252">
    <property type="term" value="F:serine-type endopeptidase activity"/>
    <property type="evidence" value="ECO:0007669"/>
    <property type="project" value="InterPro"/>
</dbReference>
<feature type="compositionally biased region" description="Polar residues" evidence="4">
    <location>
        <begin position="114"/>
        <end position="127"/>
    </location>
</feature>
<dbReference type="Gene3D" id="4.10.400.10">
    <property type="entry name" value="Low-density Lipoprotein Receptor"/>
    <property type="match status" value="2"/>
</dbReference>
<dbReference type="SMART" id="SM00192">
    <property type="entry name" value="LDLa"/>
    <property type="match status" value="2"/>
</dbReference>
<proteinExistence type="inferred from homology"/>
<feature type="compositionally biased region" description="Low complexity" evidence="4">
    <location>
        <begin position="128"/>
        <end position="212"/>
    </location>
</feature>
<protein>
    <recommendedName>
        <fullName evidence="5">Peptidase S1 domain-containing protein</fullName>
    </recommendedName>
</protein>
<organism evidence="6 7">
    <name type="scientific">Macrosiphum euphorbiae</name>
    <name type="common">potato aphid</name>
    <dbReference type="NCBI Taxonomy" id="13131"/>
    <lineage>
        <taxon>Eukaryota</taxon>
        <taxon>Metazoa</taxon>
        <taxon>Ecdysozoa</taxon>
        <taxon>Arthropoda</taxon>
        <taxon>Hexapoda</taxon>
        <taxon>Insecta</taxon>
        <taxon>Pterygota</taxon>
        <taxon>Neoptera</taxon>
        <taxon>Paraneoptera</taxon>
        <taxon>Hemiptera</taxon>
        <taxon>Sternorrhyncha</taxon>
        <taxon>Aphidomorpha</taxon>
        <taxon>Aphidoidea</taxon>
        <taxon>Aphididae</taxon>
        <taxon>Macrosiphini</taxon>
        <taxon>Macrosiphum</taxon>
    </lineage>
</organism>
<feature type="disulfide bond" evidence="3">
    <location>
        <begin position="44"/>
        <end position="62"/>
    </location>
</feature>
<dbReference type="SUPFAM" id="SSF50494">
    <property type="entry name" value="Trypsin-like serine proteases"/>
    <property type="match status" value="1"/>
</dbReference>
<dbReference type="InterPro" id="IPR036055">
    <property type="entry name" value="LDL_receptor-like_sf"/>
</dbReference>
<comment type="caution">
    <text evidence="6">The sequence shown here is derived from an EMBL/GenBank/DDBJ whole genome shotgun (WGS) entry which is preliminary data.</text>
</comment>